<dbReference type="SUPFAM" id="SSF54523">
    <property type="entry name" value="Pili subunits"/>
    <property type="match status" value="1"/>
</dbReference>
<dbReference type="Gene3D" id="3.30.700.10">
    <property type="entry name" value="Glycoprotein, Type 4 Pilin"/>
    <property type="match status" value="1"/>
</dbReference>
<dbReference type="InterPro" id="IPR012902">
    <property type="entry name" value="N_methyl_site"/>
</dbReference>
<gene>
    <name evidence="2" type="ORF">A2438_04800</name>
</gene>
<keyword evidence="1" id="KW-0812">Transmembrane</keyword>
<protein>
    <recommendedName>
        <fullName evidence="4">General secretion pathway GspH domain-containing protein</fullName>
    </recommendedName>
</protein>
<keyword evidence="1" id="KW-0472">Membrane</keyword>
<dbReference type="AlphaFoldDB" id="A0A1F4U6B1"/>
<evidence type="ECO:0008006" key="4">
    <source>
        <dbReference type="Google" id="ProtNLM"/>
    </source>
</evidence>
<proteinExistence type="predicted"/>
<sequence length="133" mass="14243">MRNRSRGFTLLEILIVLSLIAALFGFSYLSFSGYTDSARLNAASKLIVADLRLAQNNASSERQSYVVAFDGGSYTINSQKTVKLPQGITAAPYTFIFSPSGAPPPGGSGTLVLSGKKHSRKIIVSSEGRIRVE</sequence>
<name>A0A1F4U6B1_UNCSA</name>
<keyword evidence="1" id="KW-1133">Transmembrane helix</keyword>
<dbReference type="EMBL" id="MEUJ01000005">
    <property type="protein sequence ID" value="OGC39823.1"/>
    <property type="molecule type" value="Genomic_DNA"/>
</dbReference>
<dbReference type="InterPro" id="IPR045584">
    <property type="entry name" value="Pilin-like"/>
</dbReference>
<dbReference type="NCBIfam" id="TIGR02532">
    <property type="entry name" value="IV_pilin_GFxxxE"/>
    <property type="match status" value="1"/>
</dbReference>
<evidence type="ECO:0000313" key="3">
    <source>
        <dbReference type="Proteomes" id="UP000179242"/>
    </source>
</evidence>
<accession>A0A1F4U6B1</accession>
<dbReference type="Pfam" id="PF07963">
    <property type="entry name" value="N_methyl"/>
    <property type="match status" value="1"/>
</dbReference>
<reference evidence="2 3" key="1">
    <citation type="journal article" date="2016" name="Nat. Commun.">
        <title>Thousands of microbial genomes shed light on interconnected biogeochemical processes in an aquifer system.</title>
        <authorList>
            <person name="Anantharaman K."/>
            <person name="Brown C.T."/>
            <person name="Hug L.A."/>
            <person name="Sharon I."/>
            <person name="Castelle C.J."/>
            <person name="Probst A.J."/>
            <person name="Thomas B.C."/>
            <person name="Singh A."/>
            <person name="Wilkins M.J."/>
            <person name="Karaoz U."/>
            <person name="Brodie E.L."/>
            <person name="Williams K.H."/>
            <person name="Hubbard S.S."/>
            <person name="Banfield J.F."/>
        </authorList>
    </citation>
    <scope>NUCLEOTIDE SEQUENCE [LARGE SCALE GENOMIC DNA]</scope>
</reference>
<organism evidence="2 3">
    <name type="scientific">candidate division WOR-1 bacterium RIFOXYC2_FULL_46_14</name>
    <dbReference type="NCBI Taxonomy" id="1802587"/>
    <lineage>
        <taxon>Bacteria</taxon>
        <taxon>Bacillati</taxon>
        <taxon>Saganbacteria</taxon>
    </lineage>
</organism>
<dbReference type="Proteomes" id="UP000179242">
    <property type="component" value="Unassembled WGS sequence"/>
</dbReference>
<dbReference type="PROSITE" id="PS00409">
    <property type="entry name" value="PROKAR_NTER_METHYL"/>
    <property type="match status" value="1"/>
</dbReference>
<comment type="caution">
    <text evidence="2">The sequence shown here is derived from an EMBL/GenBank/DDBJ whole genome shotgun (WGS) entry which is preliminary data.</text>
</comment>
<evidence type="ECO:0000313" key="2">
    <source>
        <dbReference type="EMBL" id="OGC39823.1"/>
    </source>
</evidence>
<feature type="transmembrane region" description="Helical" evidence="1">
    <location>
        <begin position="7"/>
        <end position="31"/>
    </location>
</feature>
<evidence type="ECO:0000256" key="1">
    <source>
        <dbReference type="SAM" id="Phobius"/>
    </source>
</evidence>